<reference evidence="1 2" key="1">
    <citation type="submission" date="2016-07" db="EMBL/GenBank/DDBJ databases">
        <title>Pervasive Adenine N6-methylation of Active Genes in Fungi.</title>
        <authorList>
            <consortium name="DOE Joint Genome Institute"/>
            <person name="Mondo S.J."/>
            <person name="Dannebaum R.O."/>
            <person name="Kuo R.C."/>
            <person name="Labutti K."/>
            <person name="Haridas S."/>
            <person name="Kuo A."/>
            <person name="Salamov A."/>
            <person name="Ahrendt S.R."/>
            <person name="Lipzen A."/>
            <person name="Sullivan W."/>
            <person name="Andreopoulos W.B."/>
            <person name="Clum A."/>
            <person name="Lindquist E."/>
            <person name="Daum C."/>
            <person name="Ramamoorthy G.K."/>
            <person name="Gryganskyi A."/>
            <person name="Culley D."/>
            <person name="Magnuson J.K."/>
            <person name="James T.Y."/>
            <person name="O'Malley M.A."/>
            <person name="Stajich J.E."/>
            <person name="Spatafora J.W."/>
            <person name="Visel A."/>
            <person name="Grigoriev I.V."/>
        </authorList>
    </citation>
    <scope>NUCLEOTIDE SEQUENCE [LARGE SCALE GENOMIC DNA]</scope>
    <source>
        <strain evidence="1 2">NRRL 2496</strain>
    </source>
</reference>
<dbReference type="InParanoid" id="A0A1X2GZK0"/>
<dbReference type="Proteomes" id="UP000242180">
    <property type="component" value="Unassembled WGS sequence"/>
</dbReference>
<accession>A0A1X2GZK0</accession>
<gene>
    <name evidence="1" type="ORF">BCR43DRAFT_119739</name>
</gene>
<name>A0A1X2GZK0_SYNRA</name>
<comment type="caution">
    <text evidence="1">The sequence shown here is derived from an EMBL/GenBank/DDBJ whole genome shotgun (WGS) entry which is preliminary data.</text>
</comment>
<dbReference type="EMBL" id="MCGN01000013">
    <property type="protein sequence ID" value="ORY89961.1"/>
    <property type="molecule type" value="Genomic_DNA"/>
</dbReference>
<dbReference type="AlphaFoldDB" id="A0A1X2GZK0"/>
<organism evidence="1 2">
    <name type="scientific">Syncephalastrum racemosum</name>
    <name type="common">Filamentous fungus</name>
    <dbReference type="NCBI Taxonomy" id="13706"/>
    <lineage>
        <taxon>Eukaryota</taxon>
        <taxon>Fungi</taxon>
        <taxon>Fungi incertae sedis</taxon>
        <taxon>Mucoromycota</taxon>
        <taxon>Mucoromycotina</taxon>
        <taxon>Mucoromycetes</taxon>
        <taxon>Mucorales</taxon>
        <taxon>Syncephalastraceae</taxon>
        <taxon>Syncephalastrum</taxon>
    </lineage>
</organism>
<keyword evidence="2" id="KW-1185">Reference proteome</keyword>
<sequence length="117" mass="13451">MRQFFCGGWTTPFFTGFFKFGPCAAPKNKILLSLPLFPLHMNVNELASLLYFVQKEAGVAGHGRKTLEDRVASHRRAILTRVDDYCQQWSHSVRKLSKHLDPSTLSALSDRRKPRRF</sequence>
<protein>
    <submittedName>
        <fullName evidence="1">Uncharacterized protein</fullName>
    </submittedName>
</protein>
<evidence type="ECO:0000313" key="1">
    <source>
        <dbReference type="EMBL" id="ORY89961.1"/>
    </source>
</evidence>
<evidence type="ECO:0000313" key="2">
    <source>
        <dbReference type="Proteomes" id="UP000242180"/>
    </source>
</evidence>
<proteinExistence type="predicted"/>